<organism evidence="1 2">
    <name type="scientific">Aerophobetes bacterium</name>
    <dbReference type="NCBI Taxonomy" id="2030807"/>
    <lineage>
        <taxon>Bacteria</taxon>
        <taxon>Candidatus Aerophobota</taxon>
    </lineage>
</organism>
<dbReference type="AlphaFoldDB" id="A0A497E4X9"/>
<accession>A0A497E4X9</accession>
<dbReference type="InterPro" id="IPR002763">
    <property type="entry name" value="DUF72"/>
</dbReference>
<dbReference type="Proteomes" id="UP000279422">
    <property type="component" value="Unassembled WGS sequence"/>
</dbReference>
<sequence length="236" mass="28842">MSVKIGCCGFPVAKNRYYRAFSVVELQKTFYQPPKLSTVQRWRDEAPPEFEFTLKAWQLITHQPTSPTYRRLRVVIPEDKRKNYGFFKPTDEVFFAWEKIDQICQILKAKVVVFQCPASFTPTREHKDNLKRFFSSIKRRNYHFVWEPRGEWSEKDIRDLCGELNLIWCVDPFKDRPLKMRINYFRLHGKGGYRYRYTDEDLRSLREMYSEDSLFYYMFNNVYMFEDARRLFRLFR</sequence>
<dbReference type="PANTHER" id="PTHR30348:SF4">
    <property type="entry name" value="DUF72 DOMAIN-CONTAINING PROTEIN"/>
    <property type="match status" value="1"/>
</dbReference>
<comment type="caution">
    <text evidence="1">The sequence shown here is derived from an EMBL/GenBank/DDBJ whole genome shotgun (WGS) entry which is preliminary data.</text>
</comment>
<name>A0A497E4X9_UNCAE</name>
<dbReference type="PANTHER" id="PTHR30348">
    <property type="entry name" value="UNCHARACTERIZED PROTEIN YECE"/>
    <property type="match status" value="1"/>
</dbReference>
<dbReference type="SUPFAM" id="SSF117396">
    <property type="entry name" value="TM1631-like"/>
    <property type="match status" value="1"/>
</dbReference>
<dbReference type="InterPro" id="IPR036520">
    <property type="entry name" value="UPF0759_sf"/>
</dbReference>
<dbReference type="EMBL" id="QMPZ01000045">
    <property type="protein sequence ID" value="RLE09450.1"/>
    <property type="molecule type" value="Genomic_DNA"/>
</dbReference>
<evidence type="ECO:0000313" key="1">
    <source>
        <dbReference type="EMBL" id="RLE09450.1"/>
    </source>
</evidence>
<proteinExistence type="predicted"/>
<protein>
    <submittedName>
        <fullName evidence="1">DUF72 domain-containing protein</fullName>
    </submittedName>
</protein>
<gene>
    <name evidence="1" type="ORF">DRJ00_04185</name>
</gene>
<dbReference type="Gene3D" id="3.20.20.410">
    <property type="entry name" value="Protein of unknown function UPF0759"/>
    <property type="match status" value="1"/>
</dbReference>
<reference evidence="1 2" key="1">
    <citation type="submission" date="2018-06" db="EMBL/GenBank/DDBJ databases">
        <title>Extensive metabolic versatility and redundancy in microbially diverse, dynamic hydrothermal sediments.</title>
        <authorList>
            <person name="Dombrowski N."/>
            <person name="Teske A."/>
            <person name="Baker B.J."/>
        </authorList>
    </citation>
    <scope>NUCLEOTIDE SEQUENCE [LARGE SCALE GENOMIC DNA]</scope>
    <source>
        <strain evidence="1">B47_G16</strain>
    </source>
</reference>
<dbReference type="Pfam" id="PF01904">
    <property type="entry name" value="DUF72"/>
    <property type="match status" value="1"/>
</dbReference>
<evidence type="ECO:0000313" key="2">
    <source>
        <dbReference type="Proteomes" id="UP000279422"/>
    </source>
</evidence>